<keyword evidence="4" id="KW-1185">Reference proteome</keyword>
<reference evidence="3 4" key="1">
    <citation type="submission" date="2023-01" db="EMBL/GenBank/DDBJ databases">
        <title>Minimal conservation of predation-associated metabolite biosynthetic gene clusters underscores biosynthetic potential of Myxococcota including descriptions for ten novel species: Archangium lansinium sp. nov., Myxococcus landrumus sp. nov., Nannocystis bai.</title>
        <authorList>
            <person name="Ahearne A."/>
            <person name="Stevens C."/>
            <person name="Dowd S."/>
        </authorList>
    </citation>
    <scope>NUCLEOTIDE SEQUENCE [LARGE SCALE GENOMIC DNA]</scope>
    <source>
        <strain evidence="3 4">WIWO2</strain>
    </source>
</reference>
<feature type="compositionally biased region" description="Basic and acidic residues" evidence="1">
    <location>
        <begin position="273"/>
        <end position="282"/>
    </location>
</feature>
<sequence>MTSSHPPIGGLLREWRQRRRMSQLDLACEADISTRHLSFLETGRAQPSREMVIHLAERLDVPLRDRNQLLVAAGYAPLYPERSLGDPALAAARRAVDLVLAGHEPYPAVAIDRHWTLVAANGAIGPFLAGADAALLQPPINVLRLSLHPGGLAPRIENSTEWRAHLLSRLRRQIDVSSDPALVTLFEELIRYPSPEGSRRPEPAREPDPVTIAVPLRLRTEDGILSFLSATMVFGTPIDVTLSELAVESFFPADQATAEALRATARRRGQRPSAEESHRIPL</sequence>
<dbReference type="InterPro" id="IPR041413">
    <property type="entry name" value="MLTR_LBD"/>
</dbReference>
<dbReference type="InterPro" id="IPR001387">
    <property type="entry name" value="Cro/C1-type_HTH"/>
</dbReference>
<comment type="caution">
    <text evidence="3">The sequence shown here is derived from an EMBL/GenBank/DDBJ whole genome shotgun (WGS) entry which is preliminary data.</text>
</comment>
<dbReference type="PROSITE" id="PS50943">
    <property type="entry name" value="HTH_CROC1"/>
    <property type="match status" value="1"/>
</dbReference>
<dbReference type="RefSeq" id="WP_272099934.1">
    <property type="nucleotide sequence ID" value="NZ_JAQNDK010000003.1"/>
</dbReference>
<accession>A0ABT5C9F4</accession>
<organism evidence="3 4">
    <name type="scientific">Sorangium atrum</name>
    <dbReference type="NCBI Taxonomy" id="2995308"/>
    <lineage>
        <taxon>Bacteria</taxon>
        <taxon>Pseudomonadati</taxon>
        <taxon>Myxococcota</taxon>
        <taxon>Polyangia</taxon>
        <taxon>Polyangiales</taxon>
        <taxon>Polyangiaceae</taxon>
        <taxon>Sorangium</taxon>
    </lineage>
</organism>
<dbReference type="Gene3D" id="3.30.450.180">
    <property type="match status" value="1"/>
</dbReference>
<dbReference type="Proteomes" id="UP001217485">
    <property type="component" value="Unassembled WGS sequence"/>
</dbReference>
<feature type="region of interest" description="Disordered" evidence="1">
    <location>
        <begin position="263"/>
        <end position="282"/>
    </location>
</feature>
<dbReference type="PANTHER" id="PTHR35010">
    <property type="entry name" value="BLL4672 PROTEIN-RELATED"/>
    <property type="match status" value="1"/>
</dbReference>
<dbReference type="Gene3D" id="1.10.260.40">
    <property type="entry name" value="lambda repressor-like DNA-binding domains"/>
    <property type="match status" value="1"/>
</dbReference>
<feature type="domain" description="HTH cro/C1-type" evidence="2">
    <location>
        <begin position="12"/>
        <end position="66"/>
    </location>
</feature>
<protein>
    <submittedName>
        <fullName evidence="3">Helix-turn-helix transcriptional regulator</fullName>
    </submittedName>
</protein>
<dbReference type="EMBL" id="JAQNDK010000003">
    <property type="protein sequence ID" value="MDC0682238.1"/>
    <property type="molecule type" value="Genomic_DNA"/>
</dbReference>
<proteinExistence type="predicted"/>
<dbReference type="SMART" id="SM00530">
    <property type="entry name" value="HTH_XRE"/>
    <property type="match status" value="1"/>
</dbReference>
<dbReference type="SUPFAM" id="SSF47413">
    <property type="entry name" value="lambda repressor-like DNA-binding domains"/>
    <property type="match status" value="1"/>
</dbReference>
<evidence type="ECO:0000313" key="4">
    <source>
        <dbReference type="Proteomes" id="UP001217485"/>
    </source>
</evidence>
<dbReference type="InterPro" id="IPR010982">
    <property type="entry name" value="Lambda_DNA-bd_dom_sf"/>
</dbReference>
<dbReference type="Pfam" id="PF01381">
    <property type="entry name" value="HTH_3"/>
    <property type="match status" value="1"/>
</dbReference>
<gene>
    <name evidence="3" type="ORF">POL72_31195</name>
</gene>
<dbReference type="PANTHER" id="PTHR35010:SF4">
    <property type="entry name" value="BLL5781 PROTEIN"/>
    <property type="match status" value="1"/>
</dbReference>
<name>A0ABT5C9F4_9BACT</name>
<dbReference type="Pfam" id="PF17765">
    <property type="entry name" value="MLTR_LBD"/>
    <property type="match status" value="1"/>
</dbReference>
<evidence type="ECO:0000259" key="2">
    <source>
        <dbReference type="PROSITE" id="PS50943"/>
    </source>
</evidence>
<evidence type="ECO:0000313" key="3">
    <source>
        <dbReference type="EMBL" id="MDC0682238.1"/>
    </source>
</evidence>
<evidence type="ECO:0000256" key="1">
    <source>
        <dbReference type="SAM" id="MobiDB-lite"/>
    </source>
</evidence>
<dbReference type="CDD" id="cd00093">
    <property type="entry name" value="HTH_XRE"/>
    <property type="match status" value="1"/>
</dbReference>